<proteinExistence type="predicted"/>
<name>A0ABN7BDD4_9HEMI</name>
<feature type="transmembrane region" description="Helical" evidence="1">
    <location>
        <begin position="20"/>
        <end position="43"/>
    </location>
</feature>
<feature type="transmembrane region" description="Helical" evidence="1">
    <location>
        <begin position="55"/>
        <end position="74"/>
    </location>
</feature>
<protein>
    <submittedName>
        <fullName evidence="2">Uncharacterized protein</fullName>
    </submittedName>
</protein>
<keyword evidence="1" id="KW-0472">Membrane</keyword>
<accession>A0ABN7BDD4</accession>
<keyword evidence="3" id="KW-1185">Reference proteome</keyword>
<evidence type="ECO:0000313" key="2">
    <source>
        <dbReference type="EMBL" id="BET02388.1"/>
    </source>
</evidence>
<organism evidence="2 3">
    <name type="scientific">Nesidiocoris tenuis</name>
    <dbReference type="NCBI Taxonomy" id="355587"/>
    <lineage>
        <taxon>Eukaryota</taxon>
        <taxon>Metazoa</taxon>
        <taxon>Ecdysozoa</taxon>
        <taxon>Arthropoda</taxon>
        <taxon>Hexapoda</taxon>
        <taxon>Insecta</taxon>
        <taxon>Pterygota</taxon>
        <taxon>Neoptera</taxon>
        <taxon>Paraneoptera</taxon>
        <taxon>Hemiptera</taxon>
        <taxon>Heteroptera</taxon>
        <taxon>Panheteroptera</taxon>
        <taxon>Cimicomorpha</taxon>
        <taxon>Miridae</taxon>
        <taxon>Dicyphina</taxon>
        <taxon>Nesidiocoris</taxon>
    </lineage>
</organism>
<gene>
    <name evidence="2" type="ORF">NTJ_15206</name>
</gene>
<evidence type="ECO:0000256" key="1">
    <source>
        <dbReference type="SAM" id="Phobius"/>
    </source>
</evidence>
<evidence type="ECO:0000313" key="3">
    <source>
        <dbReference type="Proteomes" id="UP001307889"/>
    </source>
</evidence>
<dbReference type="EMBL" id="AP028922">
    <property type="protein sequence ID" value="BET02388.1"/>
    <property type="molecule type" value="Genomic_DNA"/>
</dbReference>
<reference evidence="2 3" key="1">
    <citation type="submission" date="2023-09" db="EMBL/GenBank/DDBJ databases">
        <title>Nesidiocoris tenuis whole genome shotgun sequence.</title>
        <authorList>
            <person name="Shibata T."/>
            <person name="Shimoda M."/>
            <person name="Kobayashi T."/>
            <person name="Uehara T."/>
        </authorList>
    </citation>
    <scope>NUCLEOTIDE SEQUENCE [LARGE SCALE GENOMIC DNA]</scope>
    <source>
        <strain evidence="2 3">Japan</strain>
    </source>
</reference>
<keyword evidence="1" id="KW-0812">Transmembrane</keyword>
<dbReference type="Proteomes" id="UP001307889">
    <property type="component" value="Chromosome 14"/>
</dbReference>
<keyword evidence="1" id="KW-1133">Transmembrane helix</keyword>
<sequence length="134" mass="14305">MVDWARIGQAIIDFFRSHAILVGATSVGGVLAFGPEGALLGVAGAGLSTMFESRWFGVLLSTLTTLVPALVRWLRSPSNVSGNELVSEGLTFSEFIREIASMVANALRRLGLVPNQSNPSLEYGPRHYYPSPGA</sequence>